<reference evidence="11" key="1">
    <citation type="journal article" date="2019" name="Int. J. Syst. Evol. Microbiol.">
        <title>The Global Catalogue of Microorganisms (GCM) 10K type strain sequencing project: providing services to taxonomists for standard genome sequencing and annotation.</title>
        <authorList>
            <consortium name="The Broad Institute Genomics Platform"/>
            <consortium name="The Broad Institute Genome Sequencing Center for Infectious Disease"/>
            <person name="Wu L."/>
            <person name="Ma J."/>
        </authorList>
    </citation>
    <scope>NUCLEOTIDE SEQUENCE [LARGE SCALE GENOMIC DNA]</scope>
    <source>
        <strain evidence="11">JCM 16014</strain>
    </source>
</reference>
<proteinExistence type="predicted"/>
<feature type="transmembrane region" description="Helical" evidence="8">
    <location>
        <begin position="69"/>
        <end position="89"/>
    </location>
</feature>
<dbReference type="InterPro" id="IPR020846">
    <property type="entry name" value="MFS_dom"/>
</dbReference>
<keyword evidence="11" id="KW-1185">Reference proteome</keyword>
<feature type="transmembrane region" description="Helical" evidence="8">
    <location>
        <begin position="155"/>
        <end position="176"/>
    </location>
</feature>
<dbReference type="Pfam" id="PF07690">
    <property type="entry name" value="MFS_1"/>
    <property type="match status" value="1"/>
</dbReference>
<evidence type="ECO:0000256" key="6">
    <source>
        <dbReference type="ARBA" id="ARBA00023136"/>
    </source>
</evidence>
<dbReference type="Proteomes" id="UP001500751">
    <property type="component" value="Unassembled WGS sequence"/>
</dbReference>
<keyword evidence="3" id="KW-1003">Cell membrane</keyword>
<dbReference type="InterPro" id="IPR050171">
    <property type="entry name" value="MFS_Transporters"/>
</dbReference>
<dbReference type="InterPro" id="IPR011701">
    <property type="entry name" value="MFS"/>
</dbReference>
<feature type="transmembrane region" description="Helical" evidence="8">
    <location>
        <begin position="349"/>
        <end position="374"/>
    </location>
</feature>
<evidence type="ECO:0000256" key="7">
    <source>
        <dbReference type="SAM" id="MobiDB-lite"/>
    </source>
</evidence>
<evidence type="ECO:0000256" key="8">
    <source>
        <dbReference type="SAM" id="Phobius"/>
    </source>
</evidence>
<dbReference type="PANTHER" id="PTHR23517">
    <property type="entry name" value="RESISTANCE PROTEIN MDTM, PUTATIVE-RELATED-RELATED"/>
    <property type="match status" value="1"/>
</dbReference>
<comment type="caution">
    <text evidence="10">The sequence shown here is derived from an EMBL/GenBank/DDBJ whole genome shotgun (WGS) entry which is preliminary data.</text>
</comment>
<name>A0ABP5EZ98_9ACTN</name>
<evidence type="ECO:0000259" key="9">
    <source>
        <dbReference type="PROSITE" id="PS50850"/>
    </source>
</evidence>
<feature type="domain" description="Major facilitator superfamily (MFS) profile" evidence="9">
    <location>
        <begin position="31"/>
        <end position="440"/>
    </location>
</feature>
<dbReference type="PROSITE" id="PS50850">
    <property type="entry name" value="MFS"/>
    <property type="match status" value="1"/>
</dbReference>
<feature type="transmembrane region" description="Helical" evidence="8">
    <location>
        <begin position="96"/>
        <end position="115"/>
    </location>
</feature>
<dbReference type="EMBL" id="BAAAQN010000002">
    <property type="protein sequence ID" value="GAA2012394.1"/>
    <property type="molecule type" value="Genomic_DNA"/>
</dbReference>
<dbReference type="PANTHER" id="PTHR23517:SF2">
    <property type="entry name" value="MULTIDRUG RESISTANCE PROTEIN MDTH"/>
    <property type="match status" value="1"/>
</dbReference>
<feature type="transmembrane region" description="Helical" evidence="8">
    <location>
        <begin position="325"/>
        <end position="343"/>
    </location>
</feature>
<evidence type="ECO:0000256" key="4">
    <source>
        <dbReference type="ARBA" id="ARBA00022692"/>
    </source>
</evidence>
<evidence type="ECO:0000313" key="10">
    <source>
        <dbReference type="EMBL" id="GAA2012394.1"/>
    </source>
</evidence>
<feature type="region of interest" description="Disordered" evidence="7">
    <location>
        <begin position="221"/>
        <end position="250"/>
    </location>
</feature>
<feature type="transmembrane region" description="Helical" evidence="8">
    <location>
        <begin position="121"/>
        <end position="143"/>
    </location>
</feature>
<feature type="transmembrane region" description="Helical" evidence="8">
    <location>
        <begin position="413"/>
        <end position="436"/>
    </location>
</feature>
<feature type="transmembrane region" description="Helical" evidence="8">
    <location>
        <begin position="266"/>
        <end position="285"/>
    </location>
</feature>
<evidence type="ECO:0000256" key="1">
    <source>
        <dbReference type="ARBA" id="ARBA00004651"/>
    </source>
</evidence>
<sequence length="442" mass="44678">MTTTSIRPAESAPARIRRLRNPLAAFTGFPKAIWVIFAGTVVNRIGFLVGPFLVFFLGSRGVSASETPYVLGALGAGNLVGPAVGGWLADLHSRKLTMLAGLLGTAAAQGALFLAPNVATMALAAIALSSTATMVGPASYATLTDTVAAGRRREAFALFGWAVNIGTAIAGVLGGYLAAHGYWLLFALDGGTSLAFAAIVATQLPSDRSARVAERAAAREGAGSGSAGGAEGALGSSATPSASASPRSSGYGVVFRDRLARKLMPLFGIQLFIYSLTESALPLAIRTDGLPASSMGLAAAVNAGLVVALQPLATTYLSRFPRTPVFLAGSTLIALGVALTGLAHTTPAYAATVAVWSLGEVATGGIAGALIADLAPAEARGRYQGAFSWTWGVARFLALTLGTTVYTLAGPAFLWWGMLAAGTAAIIGIAALGPAIDRRAAG</sequence>
<organism evidence="10 11">
    <name type="scientific">Catenulispora yoronensis</name>
    <dbReference type="NCBI Taxonomy" id="450799"/>
    <lineage>
        <taxon>Bacteria</taxon>
        <taxon>Bacillati</taxon>
        <taxon>Actinomycetota</taxon>
        <taxon>Actinomycetes</taxon>
        <taxon>Catenulisporales</taxon>
        <taxon>Catenulisporaceae</taxon>
        <taxon>Catenulispora</taxon>
    </lineage>
</organism>
<evidence type="ECO:0000313" key="11">
    <source>
        <dbReference type="Proteomes" id="UP001500751"/>
    </source>
</evidence>
<feature type="transmembrane region" description="Helical" evidence="8">
    <location>
        <begin position="386"/>
        <end position="407"/>
    </location>
</feature>
<keyword evidence="6 8" id="KW-0472">Membrane</keyword>
<dbReference type="Gene3D" id="1.20.1250.20">
    <property type="entry name" value="MFS general substrate transporter like domains"/>
    <property type="match status" value="2"/>
</dbReference>
<feature type="transmembrane region" description="Helical" evidence="8">
    <location>
        <begin position="297"/>
        <end position="318"/>
    </location>
</feature>
<comment type="subcellular location">
    <subcellularLocation>
        <location evidence="1">Cell membrane</location>
        <topology evidence="1">Multi-pass membrane protein</topology>
    </subcellularLocation>
</comment>
<evidence type="ECO:0000256" key="2">
    <source>
        <dbReference type="ARBA" id="ARBA00022448"/>
    </source>
</evidence>
<gene>
    <name evidence="10" type="ORF">GCM10009839_03470</name>
</gene>
<feature type="transmembrane region" description="Helical" evidence="8">
    <location>
        <begin position="182"/>
        <end position="201"/>
    </location>
</feature>
<keyword evidence="2" id="KW-0813">Transport</keyword>
<feature type="transmembrane region" description="Helical" evidence="8">
    <location>
        <begin position="32"/>
        <end position="57"/>
    </location>
</feature>
<feature type="compositionally biased region" description="Gly residues" evidence="7">
    <location>
        <begin position="222"/>
        <end position="232"/>
    </location>
</feature>
<feature type="compositionally biased region" description="Low complexity" evidence="7">
    <location>
        <begin position="233"/>
        <end position="250"/>
    </location>
</feature>
<keyword evidence="5 8" id="KW-1133">Transmembrane helix</keyword>
<protein>
    <submittedName>
        <fullName evidence="10">MFS transporter</fullName>
    </submittedName>
</protein>
<evidence type="ECO:0000256" key="5">
    <source>
        <dbReference type="ARBA" id="ARBA00022989"/>
    </source>
</evidence>
<dbReference type="RefSeq" id="WP_344663668.1">
    <property type="nucleotide sequence ID" value="NZ_BAAAQN010000002.1"/>
</dbReference>
<accession>A0ABP5EZ98</accession>
<dbReference type="SUPFAM" id="SSF103473">
    <property type="entry name" value="MFS general substrate transporter"/>
    <property type="match status" value="1"/>
</dbReference>
<keyword evidence="4 8" id="KW-0812">Transmembrane</keyword>
<dbReference type="InterPro" id="IPR036259">
    <property type="entry name" value="MFS_trans_sf"/>
</dbReference>
<evidence type="ECO:0000256" key="3">
    <source>
        <dbReference type="ARBA" id="ARBA00022475"/>
    </source>
</evidence>